<dbReference type="EC" id="3.5.1.44" evidence="3"/>
<dbReference type="InterPro" id="IPR005659">
    <property type="entry name" value="Chemorcpt_Glu_NH3ase_CheD"/>
</dbReference>
<dbReference type="Pfam" id="PF03975">
    <property type="entry name" value="CheD"/>
    <property type="match status" value="1"/>
</dbReference>
<name>A0A1Q9A3C7_9HYPH</name>
<dbReference type="HAMAP" id="MF_01440">
    <property type="entry name" value="CheD"/>
    <property type="match status" value="1"/>
</dbReference>
<dbReference type="InterPro" id="IPR011324">
    <property type="entry name" value="Cytotoxic_necrot_fac-like_cat"/>
</dbReference>
<protein>
    <recommendedName>
        <fullName evidence="3">Probable chemoreceptor glutamine deamidase CheD</fullName>
        <ecNumber evidence="3">3.5.1.44</ecNumber>
    </recommendedName>
</protein>
<sequence length="190" mass="20637">MSFEWNIGVASKTARPAHRIMVAQGEHVITDDRNVVLSTVLGSCVAACIRDPAIGLGGMNHFVLPGPINRTMDRYEAARYGCWLMDALVSDLIKYGANPRRLEARIFGGASPAGNNFYNVGARNFDYARLFLASRNITVIEESMGGPRGCKLEYWPASGRADCVALPDRIRHANIEDAAIAGLRVAASRA</sequence>
<dbReference type="OrthoDB" id="9807202at2"/>
<evidence type="ECO:0000313" key="6">
    <source>
        <dbReference type="Proteomes" id="UP000185598"/>
    </source>
</evidence>
<reference evidence="4 7" key="2">
    <citation type="submission" date="2020-08" db="EMBL/GenBank/DDBJ databases">
        <title>Genomic Encyclopedia of Type Strains, Phase IV (KMG-IV): sequencing the most valuable type-strain genomes for metagenomic binning, comparative biology and taxonomic classification.</title>
        <authorList>
            <person name="Goeker M."/>
        </authorList>
    </citation>
    <scope>NUCLEOTIDE SEQUENCE [LARGE SCALE GENOMIC DNA]</scope>
    <source>
        <strain evidence="4 7">DSM 100021</strain>
    </source>
</reference>
<keyword evidence="2 3" id="KW-0378">Hydrolase</keyword>
<evidence type="ECO:0000256" key="2">
    <source>
        <dbReference type="ARBA" id="ARBA00022801"/>
    </source>
</evidence>
<dbReference type="Proteomes" id="UP000185598">
    <property type="component" value="Unassembled WGS sequence"/>
</dbReference>
<dbReference type="Gene3D" id="3.30.1330.200">
    <property type="match status" value="1"/>
</dbReference>
<comment type="catalytic activity">
    <reaction evidence="3">
        <text>L-glutaminyl-[protein] + H2O = L-glutamyl-[protein] + NH4(+)</text>
        <dbReference type="Rhea" id="RHEA:16441"/>
        <dbReference type="Rhea" id="RHEA-COMP:10207"/>
        <dbReference type="Rhea" id="RHEA-COMP:10208"/>
        <dbReference type="ChEBI" id="CHEBI:15377"/>
        <dbReference type="ChEBI" id="CHEBI:28938"/>
        <dbReference type="ChEBI" id="CHEBI:29973"/>
        <dbReference type="ChEBI" id="CHEBI:30011"/>
        <dbReference type="EC" id="3.5.1.44"/>
    </reaction>
</comment>
<accession>A0A1Q9A3C7</accession>
<dbReference type="PANTHER" id="PTHR35147:SF3">
    <property type="entry name" value="CHEMORECEPTOR GLUTAMINE DEAMIDASE CHED 1-RELATED"/>
    <property type="match status" value="1"/>
</dbReference>
<evidence type="ECO:0000256" key="1">
    <source>
        <dbReference type="ARBA" id="ARBA00022500"/>
    </source>
</evidence>
<dbReference type="InterPro" id="IPR038592">
    <property type="entry name" value="CheD-like_sf"/>
</dbReference>
<keyword evidence="6" id="KW-1185">Reference proteome</keyword>
<dbReference type="Proteomes" id="UP000544107">
    <property type="component" value="Unassembled WGS sequence"/>
</dbReference>
<gene>
    <name evidence="3" type="primary">cheD</name>
    <name evidence="5" type="ORF">BJF91_17940</name>
    <name evidence="4" type="ORF">GGQ71_000208</name>
</gene>
<comment type="function">
    <text evidence="3">Probably deamidates glutamine residues to glutamate on methyl-accepting chemotaxis receptors (MCPs), playing an important role in chemotaxis.</text>
</comment>
<comment type="similarity">
    <text evidence="3">Belongs to the CheD family.</text>
</comment>
<reference evidence="5 6" key="1">
    <citation type="submission" date="2016-09" db="EMBL/GenBank/DDBJ databases">
        <title>Rhizobium oryziradicis sp. nov., isolated from the root of rice.</title>
        <authorList>
            <person name="Zhao J."/>
            <person name="Zhang X."/>
        </authorList>
    </citation>
    <scope>NUCLEOTIDE SEQUENCE [LARGE SCALE GENOMIC DNA]</scope>
    <source>
        <strain evidence="5 6">14971</strain>
    </source>
</reference>
<dbReference type="EMBL" id="MKIN01000022">
    <property type="protein sequence ID" value="OLP48998.1"/>
    <property type="molecule type" value="Genomic_DNA"/>
</dbReference>
<dbReference type="RefSeq" id="WP_075614789.1">
    <property type="nucleotide sequence ID" value="NZ_JACIED010000001.1"/>
</dbReference>
<evidence type="ECO:0000313" key="4">
    <source>
        <dbReference type="EMBL" id="MBB4005972.1"/>
    </source>
</evidence>
<keyword evidence="1 3" id="KW-0145">Chemotaxis</keyword>
<comment type="caution">
    <text evidence="5">The sequence shown here is derived from an EMBL/GenBank/DDBJ whole genome shotgun (WGS) entry which is preliminary data.</text>
</comment>
<dbReference type="EMBL" id="JACIED010000001">
    <property type="protein sequence ID" value="MBB4005972.1"/>
    <property type="molecule type" value="Genomic_DNA"/>
</dbReference>
<organism evidence="5 6">
    <name type="scientific">Allorhizobium taibaishanense</name>
    <dbReference type="NCBI Taxonomy" id="887144"/>
    <lineage>
        <taxon>Bacteria</taxon>
        <taxon>Pseudomonadati</taxon>
        <taxon>Pseudomonadota</taxon>
        <taxon>Alphaproteobacteria</taxon>
        <taxon>Hyphomicrobiales</taxon>
        <taxon>Rhizobiaceae</taxon>
        <taxon>Rhizobium/Agrobacterium group</taxon>
        <taxon>Allorhizobium</taxon>
    </lineage>
</organism>
<dbReference type="PANTHER" id="PTHR35147">
    <property type="entry name" value="CHEMORECEPTOR GLUTAMINE DEAMIDASE CHED-RELATED"/>
    <property type="match status" value="1"/>
</dbReference>
<dbReference type="STRING" id="887144.BJF91_17940"/>
<dbReference type="CDD" id="cd16352">
    <property type="entry name" value="CheD"/>
    <property type="match status" value="1"/>
</dbReference>
<evidence type="ECO:0000313" key="5">
    <source>
        <dbReference type="EMBL" id="OLP48998.1"/>
    </source>
</evidence>
<proteinExistence type="inferred from homology"/>
<dbReference type="GO" id="GO:0050568">
    <property type="term" value="F:protein-glutamine glutaminase activity"/>
    <property type="evidence" value="ECO:0007669"/>
    <property type="project" value="UniProtKB-UniRule"/>
</dbReference>
<evidence type="ECO:0000313" key="7">
    <source>
        <dbReference type="Proteomes" id="UP000544107"/>
    </source>
</evidence>
<dbReference type="SUPFAM" id="SSF64438">
    <property type="entry name" value="CNF1/YfiH-like putative cysteine hydrolases"/>
    <property type="match status" value="1"/>
</dbReference>
<evidence type="ECO:0000256" key="3">
    <source>
        <dbReference type="HAMAP-Rule" id="MF_01440"/>
    </source>
</evidence>
<dbReference type="AlphaFoldDB" id="A0A1Q9A3C7"/>
<dbReference type="GO" id="GO:0006935">
    <property type="term" value="P:chemotaxis"/>
    <property type="evidence" value="ECO:0007669"/>
    <property type="project" value="UniProtKB-UniRule"/>
</dbReference>